<feature type="transmembrane region" description="Helical" evidence="6">
    <location>
        <begin position="753"/>
        <end position="771"/>
    </location>
</feature>
<evidence type="ECO:0000256" key="6">
    <source>
        <dbReference type="SAM" id="Phobius"/>
    </source>
</evidence>
<reference evidence="8 9" key="1">
    <citation type="submission" date="2019-02" db="EMBL/GenBank/DDBJ databases">
        <title>Shewanella sp. D4-2 isolated from Dokdo Island.</title>
        <authorList>
            <person name="Baek K."/>
        </authorList>
    </citation>
    <scope>NUCLEOTIDE SEQUENCE [LARGE SCALE GENOMIC DNA]</scope>
    <source>
        <strain evidence="8 9">D4-2</strain>
    </source>
</reference>
<dbReference type="Pfam" id="PF03176">
    <property type="entry name" value="MMPL"/>
    <property type="match status" value="1"/>
</dbReference>
<feature type="transmembrane region" description="Helical" evidence="6">
    <location>
        <begin position="275"/>
        <end position="294"/>
    </location>
</feature>
<feature type="transmembrane region" description="Helical" evidence="6">
    <location>
        <begin position="446"/>
        <end position="467"/>
    </location>
</feature>
<dbReference type="KEGG" id="smai:EXU30_04170"/>
<dbReference type="PANTHER" id="PTHR33406:SF13">
    <property type="entry name" value="MEMBRANE PROTEIN YDFJ"/>
    <property type="match status" value="1"/>
</dbReference>
<gene>
    <name evidence="8" type="ORF">EXU30_04170</name>
</gene>
<proteinExistence type="predicted"/>
<keyword evidence="3 6" id="KW-0812">Transmembrane</keyword>
<feature type="transmembrane region" description="Helical" evidence="6">
    <location>
        <begin position="670"/>
        <end position="688"/>
    </location>
</feature>
<evidence type="ECO:0000256" key="4">
    <source>
        <dbReference type="ARBA" id="ARBA00022989"/>
    </source>
</evidence>
<keyword evidence="5 6" id="KW-0472">Membrane</keyword>
<keyword evidence="4 6" id="KW-1133">Transmembrane helix</keyword>
<name>A0A411PEV8_9GAMM</name>
<dbReference type="GO" id="GO:0005886">
    <property type="term" value="C:plasma membrane"/>
    <property type="evidence" value="ECO:0007669"/>
    <property type="project" value="UniProtKB-SubCell"/>
</dbReference>
<dbReference type="SUPFAM" id="SSF82866">
    <property type="entry name" value="Multidrug efflux transporter AcrB transmembrane domain"/>
    <property type="match status" value="2"/>
</dbReference>
<protein>
    <recommendedName>
        <fullName evidence="7">Membrane transport protein MMPL domain-containing protein</fullName>
    </recommendedName>
</protein>
<feature type="transmembrane region" description="Helical" evidence="6">
    <location>
        <begin position="301"/>
        <end position="322"/>
    </location>
</feature>
<keyword evidence="2" id="KW-1003">Cell membrane</keyword>
<feature type="transmembrane region" description="Helical" evidence="6">
    <location>
        <begin position="328"/>
        <end position="349"/>
    </location>
</feature>
<feature type="transmembrane region" description="Helical" evidence="6">
    <location>
        <begin position="396"/>
        <end position="415"/>
    </location>
</feature>
<keyword evidence="9" id="KW-1185">Reference proteome</keyword>
<dbReference type="EMBL" id="CP036200">
    <property type="protein sequence ID" value="QBF81982.1"/>
    <property type="molecule type" value="Genomic_DNA"/>
</dbReference>
<dbReference type="PANTHER" id="PTHR33406">
    <property type="entry name" value="MEMBRANE PROTEIN MJ1562-RELATED"/>
    <property type="match status" value="1"/>
</dbReference>
<evidence type="ECO:0000256" key="5">
    <source>
        <dbReference type="ARBA" id="ARBA00023136"/>
    </source>
</evidence>
<evidence type="ECO:0000259" key="7">
    <source>
        <dbReference type="Pfam" id="PF03176"/>
    </source>
</evidence>
<dbReference type="InterPro" id="IPR050545">
    <property type="entry name" value="Mycobact_MmpL"/>
</dbReference>
<evidence type="ECO:0000256" key="2">
    <source>
        <dbReference type="ARBA" id="ARBA00022475"/>
    </source>
</evidence>
<evidence type="ECO:0000313" key="9">
    <source>
        <dbReference type="Proteomes" id="UP000291106"/>
    </source>
</evidence>
<evidence type="ECO:0000256" key="3">
    <source>
        <dbReference type="ARBA" id="ARBA00022692"/>
    </source>
</evidence>
<feature type="transmembrane region" description="Helical" evidence="6">
    <location>
        <begin position="25"/>
        <end position="46"/>
    </location>
</feature>
<dbReference type="OrthoDB" id="9780358at2"/>
<comment type="subcellular location">
    <subcellularLocation>
        <location evidence="1">Cell membrane</location>
        <topology evidence="1">Multi-pass membrane protein</topology>
    </subcellularLocation>
</comment>
<dbReference type="AlphaFoldDB" id="A0A411PEV8"/>
<organism evidence="8 9">
    <name type="scientific">Shewanella maritima</name>
    <dbReference type="NCBI Taxonomy" id="2520507"/>
    <lineage>
        <taxon>Bacteria</taxon>
        <taxon>Pseudomonadati</taxon>
        <taxon>Pseudomonadota</taxon>
        <taxon>Gammaproteobacteria</taxon>
        <taxon>Alteromonadales</taxon>
        <taxon>Shewanellaceae</taxon>
        <taxon>Shewanella</taxon>
    </lineage>
</organism>
<dbReference type="Gene3D" id="1.20.1640.10">
    <property type="entry name" value="Multidrug efflux transporter AcrB transmembrane domain"/>
    <property type="match status" value="2"/>
</dbReference>
<dbReference type="Proteomes" id="UP000291106">
    <property type="component" value="Chromosome"/>
</dbReference>
<accession>A0A411PEV8</accession>
<evidence type="ECO:0000256" key="1">
    <source>
        <dbReference type="ARBA" id="ARBA00004651"/>
    </source>
</evidence>
<feature type="transmembrane region" description="Helical" evidence="6">
    <location>
        <begin position="722"/>
        <end position="741"/>
    </location>
</feature>
<sequence>MKPGREIHSHNHADNALPASNKPRYAMWLWLVCQLALCILLVTQIFNGLRPNNDFLALLPKDEQRPWVQQTIEAAAGSLEQRMVFVIKANSKAQALDAAKSWQQTLTGLEHVELVTPEQSQRAYYQGLFPYRGQLLDADAKNWLEQQQADKLTTRVLTQLYNPFAGVTAGELEQDPWLLFRHYMQQGFADNQFELVDNLLYLNQTAANDNAEQLAHYTLIQAKLNVGAYTQAAQQTINAINAQAEQQQAARNIDIWRQGVAFYVVEAASSAKSEVSIIGGGSLLGVILLILLVFKSVRPLLLCLTSISIGVISAAGITVLLFGEIHSFTLVIGASLIGVSVDYAFHYLSYRACNSNHWHSVKAAAHLRPVLLLGLISSVLAYSALLWANFPGLNQVAVFSSAGLIASLITVLVLYPQLSQASAKHKPIKLANGLLHLVQGYQQSKVAWAVIALMTLGSVVGISKLNFDDDIRLLQSAPQWLKQQELQIAKLTGVSQSQQWLVLNGESQAQLRQAEQTLAPKLNELKQQGVISDFSGVYQLLPSETELKHNQQLISKLYREQASALTAKIGLRPNAYAPYQALDWHALAELAPHTPYLWGKLESGRAYSIITLSGVTDVAPLVKLTELANSDTITTSLNNSGLSNSGSQLDIAYVSRADEISALLGDYREFTLYMLAIAYGLVLLLLTMRYSFKDAICILAAPLLAGIFALALPGLFSMPANLFNVVALLLIFGIGIDYSLFLRFHLNQAHATLAVLLAGITTLLSFGLMGLSSNHAIASFGLTIAGGILASWVLAPVFSQYLHTRHHAVQNSTGDSQ</sequence>
<dbReference type="InterPro" id="IPR004869">
    <property type="entry name" value="MMPL_dom"/>
</dbReference>
<dbReference type="RefSeq" id="WP_130597956.1">
    <property type="nucleotide sequence ID" value="NZ_CP036200.1"/>
</dbReference>
<feature type="transmembrane region" description="Helical" evidence="6">
    <location>
        <begin position="370"/>
        <end position="390"/>
    </location>
</feature>
<feature type="transmembrane region" description="Helical" evidence="6">
    <location>
        <begin position="695"/>
        <end position="716"/>
    </location>
</feature>
<evidence type="ECO:0000313" key="8">
    <source>
        <dbReference type="EMBL" id="QBF81982.1"/>
    </source>
</evidence>
<feature type="domain" description="Membrane transport protein MMPL" evidence="7">
    <location>
        <begin position="215"/>
        <end position="420"/>
    </location>
</feature>
<feature type="transmembrane region" description="Helical" evidence="6">
    <location>
        <begin position="777"/>
        <end position="798"/>
    </location>
</feature>